<evidence type="ECO:0000256" key="2">
    <source>
        <dbReference type="ARBA" id="ARBA00001946"/>
    </source>
</evidence>
<dbReference type="InterPro" id="IPR036457">
    <property type="entry name" value="PPM-type-like_dom_sf"/>
</dbReference>
<protein>
    <recommendedName>
        <fullName evidence="3">protein-serine/threonine phosphatase</fullName>
        <ecNumber evidence="3">3.1.3.16</ecNumber>
    </recommendedName>
</protein>
<dbReference type="SUPFAM" id="SSF81606">
    <property type="entry name" value="PP2C-like"/>
    <property type="match status" value="1"/>
</dbReference>
<evidence type="ECO:0000259" key="10">
    <source>
        <dbReference type="PROSITE" id="PS51746"/>
    </source>
</evidence>
<feature type="domain" description="PPM-type phosphatase" evidence="10">
    <location>
        <begin position="69"/>
        <end position="361"/>
    </location>
</feature>
<dbReference type="EC" id="3.1.3.16" evidence="3"/>
<dbReference type="PROSITE" id="PS51746">
    <property type="entry name" value="PPM_2"/>
    <property type="match status" value="1"/>
</dbReference>
<dbReference type="PANTHER" id="PTHR47992">
    <property type="entry name" value="PROTEIN PHOSPHATASE"/>
    <property type="match status" value="1"/>
</dbReference>
<dbReference type="SMART" id="SM00332">
    <property type="entry name" value="PP2Cc"/>
    <property type="match status" value="1"/>
</dbReference>
<dbReference type="EMBL" id="CM031831">
    <property type="protein sequence ID" value="KAG6703514.1"/>
    <property type="molecule type" value="Genomic_DNA"/>
</dbReference>
<evidence type="ECO:0000256" key="3">
    <source>
        <dbReference type="ARBA" id="ARBA00013081"/>
    </source>
</evidence>
<evidence type="ECO:0000256" key="8">
    <source>
        <dbReference type="ARBA" id="ARBA00023211"/>
    </source>
</evidence>
<comment type="caution">
    <text evidence="11">The sequence shown here is derived from an EMBL/GenBank/DDBJ whole genome shotgun (WGS) entry which is preliminary data.</text>
</comment>
<dbReference type="InterPro" id="IPR000222">
    <property type="entry name" value="PP2C_BS"/>
</dbReference>
<evidence type="ECO:0000256" key="5">
    <source>
        <dbReference type="ARBA" id="ARBA00022801"/>
    </source>
</evidence>
<dbReference type="Pfam" id="PF00481">
    <property type="entry name" value="PP2C"/>
    <property type="match status" value="1"/>
</dbReference>
<comment type="cofactor">
    <cofactor evidence="2">
        <name>Mg(2+)</name>
        <dbReference type="ChEBI" id="CHEBI:18420"/>
    </cofactor>
</comment>
<keyword evidence="6" id="KW-0460">Magnesium</keyword>
<evidence type="ECO:0000256" key="1">
    <source>
        <dbReference type="ARBA" id="ARBA00001936"/>
    </source>
</evidence>
<dbReference type="AlphaFoldDB" id="A0A922EHS0"/>
<evidence type="ECO:0000256" key="4">
    <source>
        <dbReference type="ARBA" id="ARBA00022723"/>
    </source>
</evidence>
<evidence type="ECO:0000313" key="11">
    <source>
        <dbReference type="EMBL" id="KAG6703514.1"/>
    </source>
</evidence>
<dbReference type="GO" id="GO:0004722">
    <property type="term" value="F:protein serine/threonine phosphatase activity"/>
    <property type="evidence" value="ECO:0007669"/>
    <property type="project" value="UniProtKB-EC"/>
</dbReference>
<accession>A0A922EHS0</accession>
<keyword evidence="7 9" id="KW-0904">Protein phosphatase</keyword>
<evidence type="ECO:0000256" key="7">
    <source>
        <dbReference type="ARBA" id="ARBA00022912"/>
    </source>
</evidence>
<keyword evidence="4" id="KW-0479">Metal-binding</keyword>
<dbReference type="Gene3D" id="3.60.40.10">
    <property type="entry name" value="PPM-type phosphatase domain"/>
    <property type="match status" value="1"/>
</dbReference>
<dbReference type="CDD" id="cd00143">
    <property type="entry name" value="PP2Cc"/>
    <property type="match status" value="1"/>
</dbReference>
<evidence type="ECO:0000256" key="6">
    <source>
        <dbReference type="ARBA" id="ARBA00022842"/>
    </source>
</evidence>
<proteinExistence type="inferred from homology"/>
<evidence type="ECO:0000313" key="12">
    <source>
        <dbReference type="Proteomes" id="UP000811246"/>
    </source>
</evidence>
<comment type="similarity">
    <text evidence="9">Belongs to the PP2C family.</text>
</comment>
<name>A0A922EHS0_CARIL</name>
<dbReference type="InterPro" id="IPR001932">
    <property type="entry name" value="PPM-type_phosphatase-like_dom"/>
</dbReference>
<gene>
    <name evidence="11" type="ORF">I3842_07G088900</name>
</gene>
<keyword evidence="8" id="KW-0464">Manganese</keyword>
<dbReference type="PROSITE" id="PS01032">
    <property type="entry name" value="PPM_1"/>
    <property type="match status" value="1"/>
</dbReference>
<evidence type="ECO:0000256" key="9">
    <source>
        <dbReference type="RuleBase" id="RU003465"/>
    </source>
</evidence>
<dbReference type="OrthoDB" id="416093at2759"/>
<reference evidence="11" key="1">
    <citation type="submission" date="2021-01" db="EMBL/GenBank/DDBJ databases">
        <authorList>
            <person name="Lovell J.T."/>
            <person name="Bentley N."/>
            <person name="Bhattarai G."/>
            <person name="Jenkins J.W."/>
            <person name="Sreedasyam A."/>
            <person name="Alarcon Y."/>
            <person name="Bock C."/>
            <person name="Boston L."/>
            <person name="Carlson J."/>
            <person name="Cervantes K."/>
            <person name="Clermont K."/>
            <person name="Krom N."/>
            <person name="Kubenka K."/>
            <person name="Mamidi S."/>
            <person name="Mattison C."/>
            <person name="Monteros M."/>
            <person name="Pisani C."/>
            <person name="Plott C."/>
            <person name="Rajasekar S."/>
            <person name="Rhein H.S."/>
            <person name="Rohla C."/>
            <person name="Song M."/>
            <person name="Hilaire R.S."/>
            <person name="Shu S."/>
            <person name="Wells L."/>
            <person name="Wang X."/>
            <person name="Webber J."/>
            <person name="Heerema R.J."/>
            <person name="Klein P."/>
            <person name="Conner P."/>
            <person name="Grauke L."/>
            <person name="Grimwood J."/>
            <person name="Schmutz J."/>
            <person name="Randall J.J."/>
        </authorList>
    </citation>
    <scope>NUCLEOTIDE SEQUENCE</scope>
    <source>
        <tissue evidence="11">Leaf</tissue>
    </source>
</reference>
<sequence length="362" mass="39589">MYAIHLMMEVLKIAVIFLGVFVVAIALSYGVSVSCMMVYDEGGVSAVLESPECSGWVLSSGYPRNQTLNCQAATFQGRREYQEDRLLCDLHMKIPLLGKTGLEEFTIGLVAVFDGHGGNEASEMASKLLLDYFYMHAVFNSYKLMTRYRGVLPVTEDDVMHLEILREALLNTIHEVDFKFSREAFEKKLFSGSTATVALLVDEKILIANVGDSKAVLCTEMIQSGNLTASLSAIELTEDHHPDRHDERARIQAAGGSIIGLGVPRVNGILAMSRSIGDVYLKRYGVTAVPEVTGWQPLNVNNRYLVVSSDGTFESLTPGELCDLIHDSGSCLASSSLAECIVEKAFEKGSMDNLAVIVVPLF</sequence>
<organism evidence="11 12">
    <name type="scientific">Carya illinoinensis</name>
    <name type="common">Pecan</name>
    <dbReference type="NCBI Taxonomy" id="32201"/>
    <lineage>
        <taxon>Eukaryota</taxon>
        <taxon>Viridiplantae</taxon>
        <taxon>Streptophyta</taxon>
        <taxon>Embryophyta</taxon>
        <taxon>Tracheophyta</taxon>
        <taxon>Spermatophyta</taxon>
        <taxon>Magnoliopsida</taxon>
        <taxon>eudicotyledons</taxon>
        <taxon>Gunneridae</taxon>
        <taxon>Pentapetalae</taxon>
        <taxon>rosids</taxon>
        <taxon>fabids</taxon>
        <taxon>Fagales</taxon>
        <taxon>Juglandaceae</taxon>
        <taxon>Carya</taxon>
    </lineage>
</organism>
<comment type="cofactor">
    <cofactor evidence="1">
        <name>Mn(2+)</name>
        <dbReference type="ChEBI" id="CHEBI:29035"/>
    </cofactor>
</comment>
<keyword evidence="5 9" id="KW-0378">Hydrolase</keyword>
<dbReference type="InterPro" id="IPR015655">
    <property type="entry name" value="PP2C"/>
</dbReference>
<dbReference type="GO" id="GO:0046872">
    <property type="term" value="F:metal ion binding"/>
    <property type="evidence" value="ECO:0007669"/>
    <property type="project" value="UniProtKB-KW"/>
</dbReference>
<dbReference type="Proteomes" id="UP000811246">
    <property type="component" value="Chromosome 7"/>
</dbReference>